<sequence length="511" mass="56852">MSPNPNPPSKSGPTSPPLNSLLQTKAQVENHSSSSNIKPNSSIKRKSTNSNPSDLCAKKPKLPQSSLPPNLESPLAAFSNDVESSRTAQPSNFECALSSFINNDGSSRRSLVSQKYGEAGKVMGKARQKAKTSLKALARIKNVQEPVGKSGGLAIFWKAGVDLEIVYSDRNVIASLVYYDLPSSPWLFLLIYGPPHANGRARFWKCLEDMVSAFAGPCFSLGRSVASDKSGFIPTPRSQVGNSCLVVSQLLNPSGSGWNDNLLNELFDQESIVAIKNIPIWSFGQEDRWTWTKSENGQFSMKSCYCLITDGDNMSSSVSLTRKIWKANIHERLKMHLWRIAFNLLPTKVQLSEFSPSSDTSCPLCNVEVESALHLFTQCHIARAIWFGSQWNLRIDRWHVQSPAYLIELFCDPPPFLQLDKEQRDEFLLFGALTLDMIWKWRNKAIHESSFPVKGLVLRSLQKLFLEHWQPKVPVLSGVPTRSSAKWCCPSQESDCKVCIDAIKAGGNYIP</sequence>
<dbReference type="Pfam" id="PF13966">
    <property type="entry name" value="zf-RVT"/>
    <property type="match status" value="1"/>
</dbReference>
<feature type="domain" description="Reverse transcriptase zinc-binding" evidence="2">
    <location>
        <begin position="299"/>
        <end position="386"/>
    </location>
</feature>
<feature type="region of interest" description="Disordered" evidence="1">
    <location>
        <begin position="1"/>
        <end position="75"/>
    </location>
</feature>
<evidence type="ECO:0000259" key="2">
    <source>
        <dbReference type="Pfam" id="PF13966"/>
    </source>
</evidence>
<dbReference type="OrthoDB" id="1106718at2759"/>
<dbReference type="EMBL" id="JRKL02004760">
    <property type="protein sequence ID" value="KAF3951838.1"/>
    <property type="molecule type" value="Genomic_DNA"/>
</dbReference>
<dbReference type="InterPro" id="IPR026960">
    <property type="entry name" value="RVT-Znf"/>
</dbReference>
<evidence type="ECO:0000313" key="3">
    <source>
        <dbReference type="EMBL" id="KAF3951838.1"/>
    </source>
</evidence>
<evidence type="ECO:0000256" key="1">
    <source>
        <dbReference type="SAM" id="MobiDB-lite"/>
    </source>
</evidence>
<keyword evidence="4" id="KW-1185">Reference proteome</keyword>
<dbReference type="Proteomes" id="UP000737018">
    <property type="component" value="Unassembled WGS sequence"/>
</dbReference>
<reference evidence="3" key="1">
    <citation type="submission" date="2020-03" db="EMBL/GenBank/DDBJ databases">
        <title>Castanea mollissima Vanexum genome sequencing.</title>
        <authorList>
            <person name="Staton M."/>
        </authorList>
    </citation>
    <scope>NUCLEOTIDE SEQUENCE</scope>
    <source>
        <tissue evidence="3">Leaf</tissue>
    </source>
</reference>
<accession>A0A8J4V7X0</accession>
<feature type="compositionally biased region" description="Low complexity" evidence="1">
    <location>
        <begin position="32"/>
        <end position="42"/>
    </location>
</feature>
<gene>
    <name evidence="3" type="ORF">CMV_022555</name>
</gene>
<comment type="caution">
    <text evidence="3">The sequence shown here is derived from an EMBL/GenBank/DDBJ whole genome shotgun (WGS) entry which is preliminary data.</text>
</comment>
<organism evidence="3 4">
    <name type="scientific">Castanea mollissima</name>
    <name type="common">Chinese chestnut</name>
    <dbReference type="NCBI Taxonomy" id="60419"/>
    <lineage>
        <taxon>Eukaryota</taxon>
        <taxon>Viridiplantae</taxon>
        <taxon>Streptophyta</taxon>
        <taxon>Embryophyta</taxon>
        <taxon>Tracheophyta</taxon>
        <taxon>Spermatophyta</taxon>
        <taxon>Magnoliopsida</taxon>
        <taxon>eudicotyledons</taxon>
        <taxon>Gunneridae</taxon>
        <taxon>Pentapetalae</taxon>
        <taxon>rosids</taxon>
        <taxon>fabids</taxon>
        <taxon>Fagales</taxon>
        <taxon>Fagaceae</taxon>
        <taxon>Castanea</taxon>
    </lineage>
</organism>
<proteinExistence type="predicted"/>
<protein>
    <recommendedName>
        <fullName evidence="2">Reverse transcriptase zinc-binding domain-containing protein</fullName>
    </recommendedName>
</protein>
<dbReference type="AlphaFoldDB" id="A0A8J4V7X0"/>
<feature type="compositionally biased region" description="Pro residues" evidence="1">
    <location>
        <begin position="1"/>
        <end position="16"/>
    </location>
</feature>
<feature type="compositionally biased region" description="Polar residues" evidence="1">
    <location>
        <begin position="18"/>
        <end position="31"/>
    </location>
</feature>
<evidence type="ECO:0000313" key="4">
    <source>
        <dbReference type="Proteomes" id="UP000737018"/>
    </source>
</evidence>
<name>A0A8J4V7X0_9ROSI</name>